<feature type="signal peptide" evidence="1">
    <location>
        <begin position="1"/>
        <end position="27"/>
    </location>
</feature>
<proteinExistence type="predicted"/>
<feature type="chain" id="PRO_5046443740" evidence="1">
    <location>
        <begin position="28"/>
        <end position="449"/>
    </location>
</feature>
<gene>
    <name evidence="2" type="ORF">A4D02_29310</name>
</gene>
<protein>
    <submittedName>
        <fullName evidence="2">Uncharacterized protein</fullName>
    </submittedName>
</protein>
<name>A0ABX3NXD3_9BACT</name>
<evidence type="ECO:0000256" key="1">
    <source>
        <dbReference type="SAM" id="SignalP"/>
    </source>
</evidence>
<dbReference type="EMBL" id="LWBO01000011">
    <property type="protein sequence ID" value="OQP49097.1"/>
    <property type="molecule type" value="Genomic_DNA"/>
</dbReference>
<keyword evidence="3" id="KW-1185">Reference proteome</keyword>
<dbReference type="Proteomes" id="UP000192277">
    <property type="component" value="Unassembled WGS sequence"/>
</dbReference>
<sequence>MTLNTLVRIRTSVFFLCLLFSSSSLLAQINAVYAGTAYEYDQSSDAGTMVRTDYAYYFRPNSSFCSSLDKADWAKRIDGTYSITGNQLKMHFTNDGSEKIILLSVTGETGQMGAATFIRLNISTDVPHGFYKFVRSGGKADGFYFTDGKFKRTATLTTVSGTSTNSGDGGSYTINQGQLGLKYDNGKTASYSLFTSPDKKQIIVVNGDIYYLDEEEMAKHGDIAKPSAPTAAPVVTTTATKSNDVLEAGMNLMKAANQVHGGKSLDNLNSLKAVMNTNNLTLTMWADFTKQVVRLESSLQGNVILLEQMEGNSGWSFDGNGYAALSPQRVTELKRYLYCGLLGLKSSVLDKSTATLQTTQYDLSSVMVTVNSMRAGYILNNKTNKLEALIMVDPLSGTTTFTYSDYKKTGGIMLPYTEIMQSGKHAQTITYETYDINPTLPANAWAKPK</sequence>
<accession>A0ABX3NXD3</accession>
<evidence type="ECO:0000313" key="2">
    <source>
        <dbReference type="EMBL" id="OQP49097.1"/>
    </source>
</evidence>
<reference evidence="2 3" key="1">
    <citation type="submission" date="2016-04" db="EMBL/GenBank/DDBJ databases">
        <authorList>
            <person name="Chen L."/>
            <person name="Zhuang W."/>
            <person name="Wang G."/>
        </authorList>
    </citation>
    <scope>NUCLEOTIDE SEQUENCE [LARGE SCALE GENOMIC DNA]</scope>
    <source>
        <strain evidence="3">GR20</strain>
    </source>
</reference>
<organism evidence="2 3">
    <name type="scientific">Niastella koreensis</name>
    <dbReference type="NCBI Taxonomy" id="354356"/>
    <lineage>
        <taxon>Bacteria</taxon>
        <taxon>Pseudomonadati</taxon>
        <taxon>Bacteroidota</taxon>
        <taxon>Chitinophagia</taxon>
        <taxon>Chitinophagales</taxon>
        <taxon>Chitinophagaceae</taxon>
        <taxon>Niastella</taxon>
    </lineage>
</organism>
<comment type="caution">
    <text evidence="2">The sequence shown here is derived from an EMBL/GenBank/DDBJ whole genome shotgun (WGS) entry which is preliminary data.</text>
</comment>
<keyword evidence="1" id="KW-0732">Signal</keyword>
<evidence type="ECO:0000313" key="3">
    <source>
        <dbReference type="Proteomes" id="UP000192277"/>
    </source>
</evidence>